<evidence type="ECO:0000313" key="5">
    <source>
        <dbReference type="EMBL" id="CAI6359008.1"/>
    </source>
</evidence>
<dbReference type="EMBL" id="CARXXK010000002">
    <property type="protein sequence ID" value="CAI6359008.1"/>
    <property type="molecule type" value="Genomic_DNA"/>
</dbReference>
<feature type="domain" description="RING-type" evidence="4">
    <location>
        <begin position="238"/>
        <end position="275"/>
    </location>
</feature>
<keyword evidence="1 3" id="KW-0479">Metal-binding</keyword>
<organism evidence="5 6">
    <name type="scientific">Macrosiphum euphorbiae</name>
    <name type="common">potato aphid</name>
    <dbReference type="NCBI Taxonomy" id="13131"/>
    <lineage>
        <taxon>Eukaryota</taxon>
        <taxon>Metazoa</taxon>
        <taxon>Ecdysozoa</taxon>
        <taxon>Arthropoda</taxon>
        <taxon>Hexapoda</taxon>
        <taxon>Insecta</taxon>
        <taxon>Pterygota</taxon>
        <taxon>Neoptera</taxon>
        <taxon>Paraneoptera</taxon>
        <taxon>Hemiptera</taxon>
        <taxon>Sternorrhyncha</taxon>
        <taxon>Aphidomorpha</taxon>
        <taxon>Aphidoidea</taxon>
        <taxon>Aphididae</taxon>
        <taxon>Macrosiphini</taxon>
        <taxon>Macrosiphum</taxon>
    </lineage>
</organism>
<evidence type="ECO:0000313" key="6">
    <source>
        <dbReference type="Proteomes" id="UP001160148"/>
    </source>
</evidence>
<dbReference type="InterPro" id="IPR013083">
    <property type="entry name" value="Znf_RING/FYVE/PHD"/>
</dbReference>
<accession>A0AAV0WTJ8</accession>
<comment type="caution">
    <text evidence="5">The sequence shown here is derived from an EMBL/GenBank/DDBJ whole genome shotgun (WGS) entry which is preliminary data.</text>
</comment>
<dbReference type="PROSITE" id="PS50089">
    <property type="entry name" value="ZF_RING_2"/>
    <property type="match status" value="1"/>
</dbReference>
<dbReference type="GO" id="GO:0008270">
    <property type="term" value="F:zinc ion binding"/>
    <property type="evidence" value="ECO:0007669"/>
    <property type="project" value="UniProtKB-KW"/>
</dbReference>
<dbReference type="SUPFAM" id="SSF57850">
    <property type="entry name" value="RING/U-box"/>
    <property type="match status" value="1"/>
</dbReference>
<keyword evidence="2" id="KW-0862">Zinc</keyword>
<evidence type="ECO:0000259" key="4">
    <source>
        <dbReference type="PROSITE" id="PS50089"/>
    </source>
</evidence>
<keyword evidence="6" id="KW-1185">Reference proteome</keyword>
<dbReference type="InterPro" id="IPR001841">
    <property type="entry name" value="Znf_RING"/>
</dbReference>
<dbReference type="AlphaFoldDB" id="A0AAV0WTJ8"/>
<sequence length="285" mass="33095">MCLRMCAVLALLPHHQIEEGFQEIKIHAQNNKVLMLRFFTNFNSFWLTRKAPECFSVFNQPRRTNNNIESFHYSLKQTFQVTHPNLWRMLEHLKNLSMKQHIMVNQLAAGMATTRNTKIKFLLNSLRNNSEEEADINVINAPVIEVIEDLQLNNNVVDNPEINDPEQEVPAEVENQAVNNILNPEEEYNEADFFVPEDLALAIWEEQYGNDEEQEIPYAPVPQNIATMFPRRNEEDLCVVCRDGVRTHALIPCGHRVLCVDCVPRLERENCPLCNSHFTGTIRIW</sequence>
<proteinExistence type="predicted"/>
<evidence type="ECO:0000256" key="3">
    <source>
        <dbReference type="PROSITE-ProRule" id="PRU00175"/>
    </source>
</evidence>
<gene>
    <name evidence="5" type="ORF">MEUPH1_LOCUS14459</name>
</gene>
<dbReference type="Gene3D" id="3.30.40.10">
    <property type="entry name" value="Zinc/RING finger domain, C3HC4 (zinc finger)"/>
    <property type="match status" value="1"/>
</dbReference>
<dbReference type="Pfam" id="PF13920">
    <property type="entry name" value="zf-C3HC4_3"/>
    <property type="match status" value="1"/>
</dbReference>
<evidence type="ECO:0000256" key="2">
    <source>
        <dbReference type="ARBA" id="ARBA00022833"/>
    </source>
</evidence>
<evidence type="ECO:0000256" key="1">
    <source>
        <dbReference type="ARBA" id="ARBA00022771"/>
    </source>
</evidence>
<dbReference type="Proteomes" id="UP001160148">
    <property type="component" value="Unassembled WGS sequence"/>
</dbReference>
<keyword evidence="1 3" id="KW-0863">Zinc-finger</keyword>
<name>A0AAV0WTJ8_9HEMI</name>
<reference evidence="5 6" key="1">
    <citation type="submission" date="2023-01" db="EMBL/GenBank/DDBJ databases">
        <authorList>
            <person name="Whitehead M."/>
        </authorList>
    </citation>
    <scope>NUCLEOTIDE SEQUENCE [LARGE SCALE GENOMIC DNA]</scope>
</reference>
<protein>
    <recommendedName>
        <fullName evidence="4">RING-type domain-containing protein</fullName>
    </recommendedName>
</protein>